<evidence type="ECO:0000313" key="3">
    <source>
        <dbReference type="EMBL" id="KAF5548221.1"/>
    </source>
</evidence>
<dbReference type="PANTHER" id="PTHR10903">
    <property type="entry name" value="GTPASE, IMAP FAMILY MEMBER-RELATED"/>
    <property type="match status" value="1"/>
</dbReference>
<feature type="region of interest" description="Disordered" evidence="1">
    <location>
        <begin position="295"/>
        <end position="314"/>
    </location>
</feature>
<dbReference type="Pfam" id="PF01926">
    <property type="entry name" value="MMR_HSR1"/>
    <property type="match status" value="1"/>
</dbReference>
<dbReference type="InterPro" id="IPR006073">
    <property type="entry name" value="GTP-bd"/>
</dbReference>
<name>A0A8H5J835_9HYPO</name>
<dbReference type="PANTHER" id="PTHR10903:SF184">
    <property type="entry name" value="GTP-BINDING PROTEIN A"/>
    <property type="match status" value="1"/>
</dbReference>
<comment type="caution">
    <text evidence="3">The sequence shown here is derived from an EMBL/GenBank/DDBJ whole genome shotgun (WGS) entry which is preliminary data.</text>
</comment>
<keyword evidence="4" id="KW-1185">Reference proteome</keyword>
<dbReference type="InterPro" id="IPR027417">
    <property type="entry name" value="P-loop_NTPase"/>
</dbReference>
<sequence length="389" mass="43930">MLTTPDSDPAMMSKDEEDYVAIPLVDERGRNAAGDLEVVIAVMGNTGSGKSSLIKLISGQEVEVGSGLEACTETVTAVRMDYKGVKLTLLDSPGFNDTYRSETEILKSISSFLSETYSHGFQLSGIIYLHAISNPRMEGSARLSLRMFRKLVGDDSLSNVILSTTHWSRVSPEEGARREADLQDKFWKDFLDKGAAMMRHTGERDSALALIDALIKKSPVVLDIQHELVDEGKALIDTAAGSELNKELLELQQRYESDLREVRKEMDIAIRENDQRNKSELDEIRQKLDNQLADAKRNQASLRERERVASRDRQRMQSQIQILQMAFDKEKEELEKKFNHENERLTSKLKEAQAESEKAANSEFWSNVTDITNNFLNGFFVLLSAYARK</sequence>
<dbReference type="GO" id="GO:0005525">
    <property type="term" value="F:GTP binding"/>
    <property type="evidence" value="ECO:0007669"/>
    <property type="project" value="InterPro"/>
</dbReference>
<gene>
    <name evidence="3" type="ORF">FNAPI_8325</name>
</gene>
<organism evidence="3 4">
    <name type="scientific">Fusarium napiforme</name>
    <dbReference type="NCBI Taxonomy" id="42672"/>
    <lineage>
        <taxon>Eukaryota</taxon>
        <taxon>Fungi</taxon>
        <taxon>Dikarya</taxon>
        <taxon>Ascomycota</taxon>
        <taxon>Pezizomycotina</taxon>
        <taxon>Sordariomycetes</taxon>
        <taxon>Hypocreomycetidae</taxon>
        <taxon>Hypocreales</taxon>
        <taxon>Nectriaceae</taxon>
        <taxon>Fusarium</taxon>
        <taxon>Fusarium fujikuroi species complex</taxon>
    </lineage>
</organism>
<evidence type="ECO:0000259" key="2">
    <source>
        <dbReference type="Pfam" id="PF01926"/>
    </source>
</evidence>
<dbReference type="Gene3D" id="3.40.50.300">
    <property type="entry name" value="P-loop containing nucleotide triphosphate hydrolases"/>
    <property type="match status" value="1"/>
</dbReference>
<proteinExistence type="predicted"/>
<reference evidence="3 4" key="1">
    <citation type="submission" date="2020-05" db="EMBL/GenBank/DDBJ databases">
        <title>Identification and distribution of gene clusters putatively required for synthesis of sphingolipid metabolism inhibitors in phylogenetically diverse species of the filamentous fungus Fusarium.</title>
        <authorList>
            <person name="Kim H.-S."/>
            <person name="Busman M."/>
            <person name="Brown D.W."/>
            <person name="Divon H."/>
            <person name="Uhlig S."/>
            <person name="Proctor R.H."/>
        </authorList>
    </citation>
    <scope>NUCLEOTIDE SEQUENCE [LARGE SCALE GENOMIC DNA]</scope>
    <source>
        <strain evidence="3 4">NRRL 25196</strain>
    </source>
</reference>
<dbReference type="AlphaFoldDB" id="A0A8H5J835"/>
<dbReference type="SUPFAM" id="SSF52540">
    <property type="entry name" value="P-loop containing nucleoside triphosphate hydrolases"/>
    <property type="match status" value="2"/>
</dbReference>
<dbReference type="InterPro" id="IPR045058">
    <property type="entry name" value="GIMA/IAN/Toc"/>
</dbReference>
<evidence type="ECO:0000313" key="4">
    <source>
        <dbReference type="Proteomes" id="UP000574317"/>
    </source>
</evidence>
<evidence type="ECO:0000256" key="1">
    <source>
        <dbReference type="SAM" id="MobiDB-lite"/>
    </source>
</evidence>
<dbReference type="EMBL" id="JAAOAO010000317">
    <property type="protein sequence ID" value="KAF5548221.1"/>
    <property type="molecule type" value="Genomic_DNA"/>
</dbReference>
<accession>A0A8H5J835</accession>
<protein>
    <submittedName>
        <fullName evidence="3">P-loop containing protein</fullName>
    </submittedName>
</protein>
<dbReference type="Proteomes" id="UP000574317">
    <property type="component" value="Unassembled WGS sequence"/>
</dbReference>
<feature type="domain" description="G" evidence="2">
    <location>
        <begin position="40"/>
        <end position="102"/>
    </location>
</feature>